<dbReference type="Proteomes" id="UP001249291">
    <property type="component" value="Unassembled WGS sequence"/>
</dbReference>
<dbReference type="RefSeq" id="WP_309692926.1">
    <property type="nucleotide sequence ID" value="NZ_JAVIZQ010000001.1"/>
</dbReference>
<comment type="caution">
    <text evidence="2">The sequence shown here is derived from an EMBL/GenBank/DDBJ whole genome shotgun (WGS) entry which is preliminary data.</text>
</comment>
<feature type="transmembrane region" description="Helical" evidence="1">
    <location>
        <begin position="6"/>
        <end position="26"/>
    </location>
</feature>
<evidence type="ECO:0000313" key="3">
    <source>
        <dbReference type="Proteomes" id="UP001249291"/>
    </source>
</evidence>
<feature type="transmembrane region" description="Helical" evidence="1">
    <location>
        <begin position="38"/>
        <end position="56"/>
    </location>
</feature>
<feature type="transmembrane region" description="Helical" evidence="1">
    <location>
        <begin position="62"/>
        <end position="80"/>
    </location>
</feature>
<proteinExistence type="predicted"/>
<reference evidence="2 3" key="1">
    <citation type="submission" date="2023-08" db="EMBL/GenBank/DDBJ databases">
        <title>Functional and genomic diversity of the sorghum phyllosphere microbiome.</title>
        <authorList>
            <person name="Shade A."/>
        </authorList>
    </citation>
    <scope>NUCLEOTIDE SEQUENCE [LARGE SCALE GENOMIC DNA]</scope>
    <source>
        <strain evidence="2 3">SORGH_AS_0445</strain>
    </source>
</reference>
<name>A0ABU1HUB0_9MICO</name>
<protein>
    <submittedName>
        <fullName evidence="2">Uncharacterized membrane protein HdeD (DUF308 family)</fullName>
    </submittedName>
</protein>
<accession>A0ABU1HUB0</accession>
<evidence type="ECO:0000256" key="1">
    <source>
        <dbReference type="SAM" id="Phobius"/>
    </source>
</evidence>
<organism evidence="2 3">
    <name type="scientific">Microbacterium foliorum</name>
    <dbReference type="NCBI Taxonomy" id="104336"/>
    <lineage>
        <taxon>Bacteria</taxon>
        <taxon>Bacillati</taxon>
        <taxon>Actinomycetota</taxon>
        <taxon>Actinomycetes</taxon>
        <taxon>Micrococcales</taxon>
        <taxon>Microbacteriaceae</taxon>
        <taxon>Microbacterium</taxon>
    </lineage>
</organism>
<keyword evidence="1" id="KW-0812">Transmembrane</keyword>
<sequence length="116" mass="11882">MTIGGIEEIIVYVLAFGQAVSVGLVLASAPGSRHRSALFVTGLLLVGVAVVAGFTLGSRALWIGPIFAVVACVTGVVATARSLGGDPSMQGESFGQRMVYALSRRPHPADPDESAN</sequence>
<gene>
    <name evidence="2" type="ORF">QE375_003181</name>
</gene>
<evidence type="ECO:0000313" key="2">
    <source>
        <dbReference type="EMBL" id="MDR6143627.1"/>
    </source>
</evidence>
<keyword evidence="1" id="KW-0472">Membrane</keyword>
<dbReference type="EMBL" id="JAVIZQ010000001">
    <property type="protein sequence ID" value="MDR6143627.1"/>
    <property type="molecule type" value="Genomic_DNA"/>
</dbReference>
<keyword evidence="3" id="KW-1185">Reference proteome</keyword>
<keyword evidence="1" id="KW-1133">Transmembrane helix</keyword>